<dbReference type="Proteomes" id="UP001215598">
    <property type="component" value="Unassembled WGS sequence"/>
</dbReference>
<keyword evidence="4 7" id="KW-0418">Kinase</keyword>
<dbReference type="GO" id="GO:0005634">
    <property type="term" value="C:nucleus"/>
    <property type="evidence" value="ECO:0007669"/>
    <property type="project" value="TreeGrafter"/>
</dbReference>
<proteinExistence type="predicted"/>
<sequence length="179" mass="20379">MFINTGKTTQSFYGLDNTFRDHTIITSTEIRVIDFGSATETTNWCEGTRGTPGYQAPEIVMDHFAIGCIIAEMLTYKPLIPCFSGDREETMSFMDRILGPFPELMRHRIEKELPSPFGFDGVILNGRATLYLDIVKTAAERIEDPEAAHLIQVLTNLNASKRGNLKSMEKWRFLRSYEM</sequence>
<comment type="caution">
    <text evidence="7">The sequence shown here is derived from an EMBL/GenBank/DDBJ whole genome shotgun (WGS) entry which is preliminary data.</text>
</comment>
<evidence type="ECO:0000313" key="7">
    <source>
        <dbReference type="EMBL" id="KAJ7750577.1"/>
    </source>
</evidence>
<dbReference type="InterPro" id="IPR011009">
    <property type="entry name" value="Kinase-like_dom_sf"/>
</dbReference>
<evidence type="ECO:0000256" key="2">
    <source>
        <dbReference type="ARBA" id="ARBA00022679"/>
    </source>
</evidence>
<dbReference type="SUPFAM" id="SSF56112">
    <property type="entry name" value="Protein kinase-like (PK-like)"/>
    <property type="match status" value="1"/>
</dbReference>
<dbReference type="Pfam" id="PF00069">
    <property type="entry name" value="Pkinase"/>
    <property type="match status" value="1"/>
</dbReference>
<dbReference type="InterPro" id="IPR051175">
    <property type="entry name" value="CLK_kinases"/>
</dbReference>
<dbReference type="Gene3D" id="1.10.510.10">
    <property type="entry name" value="Transferase(Phosphotransferase) domain 1"/>
    <property type="match status" value="1"/>
</dbReference>
<evidence type="ECO:0000256" key="5">
    <source>
        <dbReference type="ARBA" id="ARBA00022840"/>
    </source>
</evidence>
<keyword evidence="8" id="KW-1185">Reference proteome</keyword>
<evidence type="ECO:0000256" key="1">
    <source>
        <dbReference type="ARBA" id="ARBA00022527"/>
    </source>
</evidence>
<accession>A0AAD7N8T4</accession>
<keyword evidence="2" id="KW-0808">Transferase</keyword>
<dbReference type="EMBL" id="JARKIB010000065">
    <property type="protein sequence ID" value="KAJ7750577.1"/>
    <property type="molecule type" value="Genomic_DNA"/>
</dbReference>
<dbReference type="PANTHER" id="PTHR45646">
    <property type="entry name" value="SERINE/THREONINE-PROTEIN KINASE DOA-RELATED"/>
    <property type="match status" value="1"/>
</dbReference>
<keyword evidence="3" id="KW-0547">Nucleotide-binding</keyword>
<gene>
    <name evidence="7" type="ORF">B0H16DRAFT_1460684</name>
</gene>
<name>A0AAD7N8T4_9AGAR</name>
<dbReference type="AlphaFoldDB" id="A0AAD7N8T4"/>
<evidence type="ECO:0000313" key="8">
    <source>
        <dbReference type="Proteomes" id="UP001215598"/>
    </source>
</evidence>
<evidence type="ECO:0000256" key="3">
    <source>
        <dbReference type="ARBA" id="ARBA00022741"/>
    </source>
</evidence>
<evidence type="ECO:0000259" key="6">
    <source>
        <dbReference type="PROSITE" id="PS50011"/>
    </source>
</evidence>
<evidence type="ECO:0000256" key="4">
    <source>
        <dbReference type="ARBA" id="ARBA00022777"/>
    </source>
</evidence>
<organism evidence="7 8">
    <name type="scientific">Mycena metata</name>
    <dbReference type="NCBI Taxonomy" id="1033252"/>
    <lineage>
        <taxon>Eukaryota</taxon>
        <taxon>Fungi</taxon>
        <taxon>Dikarya</taxon>
        <taxon>Basidiomycota</taxon>
        <taxon>Agaricomycotina</taxon>
        <taxon>Agaricomycetes</taxon>
        <taxon>Agaricomycetidae</taxon>
        <taxon>Agaricales</taxon>
        <taxon>Marasmiineae</taxon>
        <taxon>Mycenaceae</taxon>
        <taxon>Mycena</taxon>
    </lineage>
</organism>
<keyword evidence="1" id="KW-0723">Serine/threonine-protein kinase</keyword>
<feature type="domain" description="Protein kinase" evidence="6">
    <location>
        <begin position="1"/>
        <end position="174"/>
    </location>
</feature>
<dbReference type="GO" id="GO:0005524">
    <property type="term" value="F:ATP binding"/>
    <property type="evidence" value="ECO:0007669"/>
    <property type="project" value="UniProtKB-KW"/>
</dbReference>
<dbReference type="GO" id="GO:0004674">
    <property type="term" value="F:protein serine/threonine kinase activity"/>
    <property type="evidence" value="ECO:0007669"/>
    <property type="project" value="UniProtKB-KW"/>
</dbReference>
<dbReference type="PANTHER" id="PTHR45646:SF11">
    <property type="entry name" value="SERINE_THREONINE-PROTEIN KINASE DOA"/>
    <property type="match status" value="1"/>
</dbReference>
<protein>
    <submittedName>
        <fullName evidence="7">Kinase-like domain-containing protein</fullName>
    </submittedName>
</protein>
<dbReference type="PROSITE" id="PS50011">
    <property type="entry name" value="PROTEIN_KINASE_DOM"/>
    <property type="match status" value="1"/>
</dbReference>
<dbReference type="InterPro" id="IPR000719">
    <property type="entry name" value="Prot_kinase_dom"/>
</dbReference>
<reference evidence="7" key="1">
    <citation type="submission" date="2023-03" db="EMBL/GenBank/DDBJ databases">
        <title>Massive genome expansion in bonnet fungi (Mycena s.s.) driven by repeated elements and novel gene families across ecological guilds.</title>
        <authorList>
            <consortium name="Lawrence Berkeley National Laboratory"/>
            <person name="Harder C.B."/>
            <person name="Miyauchi S."/>
            <person name="Viragh M."/>
            <person name="Kuo A."/>
            <person name="Thoen E."/>
            <person name="Andreopoulos B."/>
            <person name="Lu D."/>
            <person name="Skrede I."/>
            <person name="Drula E."/>
            <person name="Henrissat B."/>
            <person name="Morin E."/>
            <person name="Kohler A."/>
            <person name="Barry K."/>
            <person name="LaButti K."/>
            <person name="Morin E."/>
            <person name="Salamov A."/>
            <person name="Lipzen A."/>
            <person name="Mereny Z."/>
            <person name="Hegedus B."/>
            <person name="Baldrian P."/>
            <person name="Stursova M."/>
            <person name="Weitz H."/>
            <person name="Taylor A."/>
            <person name="Grigoriev I.V."/>
            <person name="Nagy L.G."/>
            <person name="Martin F."/>
            <person name="Kauserud H."/>
        </authorList>
    </citation>
    <scope>NUCLEOTIDE SEQUENCE</scope>
    <source>
        <strain evidence="7">CBHHK182m</strain>
    </source>
</reference>
<keyword evidence="5" id="KW-0067">ATP-binding</keyword>